<dbReference type="PANTHER" id="PTHR46986">
    <property type="entry name" value="ENDORIBONUCLEASE YBEY, CHLOROPLASTIC"/>
    <property type="match status" value="1"/>
</dbReference>
<dbReference type="Proteomes" id="UP000186513">
    <property type="component" value="Unassembled WGS sequence"/>
</dbReference>
<dbReference type="GO" id="GO:0004222">
    <property type="term" value="F:metalloendopeptidase activity"/>
    <property type="evidence" value="ECO:0007669"/>
    <property type="project" value="InterPro"/>
</dbReference>
<dbReference type="EC" id="3.1.-.-" evidence="7"/>
<feature type="binding site" evidence="7">
    <location>
        <position position="199"/>
    </location>
    <ligand>
        <name>Zn(2+)</name>
        <dbReference type="ChEBI" id="CHEBI:29105"/>
        <note>catalytic</note>
    </ligand>
</feature>
<evidence type="ECO:0000256" key="4">
    <source>
        <dbReference type="ARBA" id="ARBA00022759"/>
    </source>
</evidence>
<comment type="cofactor">
    <cofactor evidence="7">
        <name>Zn(2+)</name>
        <dbReference type="ChEBI" id="CHEBI:29105"/>
    </cofactor>
    <text evidence="7">Binds 1 zinc ion.</text>
</comment>
<evidence type="ECO:0000256" key="2">
    <source>
        <dbReference type="ARBA" id="ARBA00022722"/>
    </source>
</evidence>
<dbReference type="PROSITE" id="PS01306">
    <property type="entry name" value="UPF0054"/>
    <property type="match status" value="1"/>
</dbReference>
<keyword evidence="4 7" id="KW-0255">Endonuclease</keyword>
<dbReference type="NCBIfam" id="TIGR00043">
    <property type="entry name" value="rRNA maturation RNase YbeY"/>
    <property type="match status" value="1"/>
</dbReference>
<evidence type="ECO:0000256" key="7">
    <source>
        <dbReference type="HAMAP-Rule" id="MF_00009"/>
    </source>
</evidence>
<evidence type="ECO:0000256" key="5">
    <source>
        <dbReference type="ARBA" id="ARBA00022801"/>
    </source>
</evidence>
<dbReference type="InterPro" id="IPR023091">
    <property type="entry name" value="MetalPrtase_cat_dom_sf_prd"/>
</dbReference>
<dbReference type="RefSeq" id="WP_072428843.1">
    <property type="nucleotide sequence ID" value="NZ_FPKR01000008.1"/>
</dbReference>
<keyword evidence="2 7" id="KW-0540">Nuclease</keyword>
<proteinExistence type="inferred from homology"/>
<dbReference type="EMBL" id="FPKR01000008">
    <property type="protein sequence ID" value="SFZ77330.1"/>
    <property type="molecule type" value="Genomic_DNA"/>
</dbReference>
<keyword evidence="5 7" id="KW-0378">Hydrolase</keyword>
<dbReference type="SUPFAM" id="SSF55486">
    <property type="entry name" value="Metalloproteases ('zincins'), catalytic domain"/>
    <property type="match status" value="1"/>
</dbReference>
<dbReference type="OrthoDB" id="9807740at2"/>
<keyword evidence="9" id="KW-1185">Reference proteome</keyword>
<dbReference type="AlphaFoldDB" id="A0A1K2HM49"/>
<dbReference type="GO" id="GO:0006364">
    <property type="term" value="P:rRNA processing"/>
    <property type="evidence" value="ECO:0007669"/>
    <property type="project" value="UniProtKB-UniRule"/>
</dbReference>
<dbReference type="PANTHER" id="PTHR46986:SF1">
    <property type="entry name" value="ENDORIBONUCLEASE YBEY, CHLOROPLASTIC"/>
    <property type="match status" value="1"/>
</dbReference>
<protein>
    <recommendedName>
        <fullName evidence="7">Endoribonuclease YbeY</fullName>
        <ecNumber evidence="7">3.1.-.-</ecNumber>
    </recommendedName>
</protein>
<dbReference type="HAMAP" id="MF_00009">
    <property type="entry name" value="Endoribonucl_YbeY"/>
    <property type="match status" value="1"/>
</dbReference>
<dbReference type="GO" id="GO:0005737">
    <property type="term" value="C:cytoplasm"/>
    <property type="evidence" value="ECO:0007669"/>
    <property type="project" value="UniProtKB-SubCell"/>
</dbReference>
<dbReference type="GO" id="GO:0008270">
    <property type="term" value="F:zinc ion binding"/>
    <property type="evidence" value="ECO:0007669"/>
    <property type="project" value="UniProtKB-UniRule"/>
</dbReference>
<gene>
    <name evidence="7" type="primary">ybeY</name>
    <name evidence="8" type="ORF">SAMN02745887_02341</name>
</gene>
<reference evidence="8 9" key="1">
    <citation type="submission" date="2016-11" db="EMBL/GenBank/DDBJ databases">
        <authorList>
            <person name="Jaros S."/>
            <person name="Januszkiewicz K."/>
            <person name="Wedrychowicz H."/>
        </authorList>
    </citation>
    <scope>NUCLEOTIDE SEQUENCE [LARGE SCALE GENOMIC DNA]</scope>
    <source>
        <strain evidence="8 9">DSM 18899</strain>
    </source>
</reference>
<keyword evidence="7" id="KW-0698">rRNA processing</keyword>
<keyword evidence="7" id="KW-0690">Ribosome biogenesis</keyword>
<comment type="similarity">
    <text evidence="1 7">Belongs to the endoribonuclease YbeY family.</text>
</comment>
<dbReference type="Gene3D" id="3.40.390.30">
    <property type="entry name" value="Metalloproteases ('zincins'), catalytic domain"/>
    <property type="match status" value="1"/>
</dbReference>
<evidence type="ECO:0000313" key="8">
    <source>
        <dbReference type="EMBL" id="SFZ77330.1"/>
    </source>
</evidence>
<keyword evidence="3 7" id="KW-0479">Metal-binding</keyword>
<evidence type="ECO:0000256" key="3">
    <source>
        <dbReference type="ARBA" id="ARBA00022723"/>
    </source>
</evidence>
<sequence>MSQTAAVTVFAIDAKGREKLVKAEQLRLLLADGSELHVLLDAPDGVLIGTPAEEGTPARLLMRPVSANALSIGVEHDVQEDELVLGELDLTVQYADKPKGTPGKKLIRSWAEAALEAGLDASITVRIVDEAEARSLNREFRHKDYATNVLSFAFNEGEPMPGMEDVVMGDLVLCPAVVEREAFEQGKALEAHWAHLIVHGVLHLQGYDHEDELEAEAMEGLETALLASLGYPDPYASEKGAPDA</sequence>
<organism evidence="8 9">
    <name type="scientific">Chitinimonas taiwanensis DSM 18899</name>
    <dbReference type="NCBI Taxonomy" id="1121279"/>
    <lineage>
        <taxon>Bacteria</taxon>
        <taxon>Pseudomonadati</taxon>
        <taxon>Pseudomonadota</taxon>
        <taxon>Betaproteobacteria</taxon>
        <taxon>Neisseriales</taxon>
        <taxon>Chitinibacteraceae</taxon>
        <taxon>Chitinimonas</taxon>
    </lineage>
</organism>
<dbReference type="InterPro" id="IPR020549">
    <property type="entry name" value="YbeY_CS"/>
</dbReference>
<keyword evidence="7" id="KW-0963">Cytoplasm</keyword>
<evidence type="ECO:0000256" key="6">
    <source>
        <dbReference type="ARBA" id="ARBA00022833"/>
    </source>
</evidence>
<keyword evidence="6 7" id="KW-0862">Zinc</keyword>
<dbReference type="InterPro" id="IPR002036">
    <property type="entry name" value="YbeY"/>
</dbReference>
<comment type="subcellular location">
    <subcellularLocation>
        <location evidence="7">Cytoplasm</location>
    </subcellularLocation>
</comment>
<dbReference type="STRING" id="1121279.SAMN02745887_02341"/>
<comment type="function">
    <text evidence="7">Single strand-specific metallo-endoribonuclease involved in late-stage 70S ribosome quality control and in maturation of the 3' terminus of the 16S rRNA.</text>
</comment>
<accession>A0A1K2HM49</accession>
<dbReference type="GO" id="GO:0004521">
    <property type="term" value="F:RNA endonuclease activity"/>
    <property type="evidence" value="ECO:0007669"/>
    <property type="project" value="UniProtKB-UniRule"/>
</dbReference>
<evidence type="ECO:0000313" key="9">
    <source>
        <dbReference type="Proteomes" id="UP000186513"/>
    </source>
</evidence>
<feature type="binding site" evidence="7">
    <location>
        <position position="203"/>
    </location>
    <ligand>
        <name>Zn(2+)</name>
        <dbReference type="ChEBI" id="CHEBI:29105"/>
        <note>catalytic</note>
    </ligand>
</feature>
<dbReference type="Pfam" id="PF02130">
    <property type="entry name" value="YbeY"/>
    <property type="match status" value="1"/>
</dbReference>
<name>A0A1K2HM49_9NEIS</name>
<feature type="binding site" evidence="7">
    <location>
        <position position="209"/>
    </location>
    <ligand>
        <name>Zn(2+)</name>
        <dbReference type="ChEBI" id="CHEBI:29105"/>
        <note>catalytic</note>
    </ligand>
</feature>
<evidence type="ECO:0000256" key="1">
    <source>
        <dbReference type="ARBA" id="ARBA00010875"/>
    </source>
</evidence>